<organism evidence="1 2">
    <name type="scientific">Ensete ventricosum</name>
    <name type="common">Abyssinian banana</name>
    <name type="synonym">Musa ensete</name>
    <dbReference type="NCBI Taxonomy" id="4639"/>
    <lineage>
        <taxon>Eukaryota</taxon>
        <taxon>Viridiplantae</taxon>
        <taxon>Streptophyta</taxon>
        <taxon>Embryophyta</taxon>
        <taxon>Tracheophyta</taxon>
        <taxon>Spermatophyta</taxon>
        <taxon>Magnoliopsida</taxon>
        <taxon>Liliopsida</taxon>
        <taxon>Zingiberales</taxon>
        <taxon>Musaceae</taxon>
        <taxon>Ensete</taxon>
    </lineage>
</organism>
<gene>
    <name evidence="1" type="ORF">OPV22_003914</name>
</gene>
<dbReference type="EMBL" id="JAQQAF010000001">
    <property type="protein sequence ID" value="KAJ8513480.1"/>
    <property type="molecule type" value="Genomic_DNA"/>
</dbReference>
<evidence type="ECO:0000313" key="1">
    <source>
        <dbReference type="EMBL" id="KAJ8513480.1"/>
    </source>
</evidence>
<name>A0AAV8S1Y6_ENSVE</name>
<proteinExistence type="predicted"/>
<accession>A0AAV8S1Y6</accession>
<protein>
    <submittedName>
        <fullName evidence="1">Uncharacterized protein</fullName>
    </submittedName>
</protein>
<keyword evidence="2" id="KW-1185">Reference proteome</keyword>
<comment type="caution">
    <text evidence="1">The sequence shown here is derived from an EMBL/GenBank/DDBJ whole genome shotgun (WGS) entry which is preliminary data.</text>
</comment>
<dbReference type="Proteomes" id="UP001222027">
    <property type="component" value="Unassembled WGS sequence"/>
</dbReference>
<sequence length="147" mass="16174">MHEVMELLRRGNCKEVSHPTRGILAGSSRPWAVDSLNTFVRWFLAMSQSKFTALGFSVRVSMENLLRERGVEEQKFAVLGDGTHALLHAVMKPITAKHKHIQEVSLATTSALSHMHHADLVKTLADAFICSALQNSVGMHAIDGTNS</sequence>
<reference evidence="1 2" key="1">
    <citation type="submission" date="2022-12" db="EMBL/GenBank/DDBJ databases">
        <title>Chromosome-scale assembly of the Ensete ventricosum genome.</title>
        <authorList>
            <person name="Dussert Y."/>
            <person name="Stocks J."/>
            <person name="Wendawek A."/>
            <person name="Woldeyes F."/>
            <person name="Nichols R.A."/>
            <person name="Borrell J.S."/>
        </authorList>
    </citation>
    <scope>NUCLEOTIDE SEQUENCE [LARGE SCALE GENOMIC DNA]</scope>
    <source>
        <strain evidence="2">cv. Maze</strain>
        <tissue evidence="1">Seeds</tissue>
    </source>
</reference>
<dbReference type="AlphaFoldDB" id="A0AAV8S1Y6"/>
<evidence type="ECO:0000313" key="2">
    <source>
        <dbReference type="Proteomes" id="UP001222027"/>
    </source>
</evidence>